<evidence type="ECO:0000256" key="3">
    <source>
        <dbReference type="ARBA" id="ARBA00022543"/>
    </source>
</evidence>
<evidence type="ECO:0000256" key="5">
    <source>
        <dbReference type="ARBA" id="ARBA00022606"/>
    </source>
</evidence>
<dbReference type="GO" id="GO:0009881">
    <property type="term" value="F:photoreceptor activity"/>
    <property type="evidence" value="ECO:0007669"/>
    <property type="project" value="UniProtKB-KW"/>
</dbReference>
<dbReference type="InterPro" id="IPR013655">
    <property type="entry name" value="PAS_fold_3"/>
</dbReference>
<dbReference type="PANTHER" id="PTHR41523">
    <property type="entry name" value="TWO-COMPONENT SYSTEM SENSOR PROTEIN"/>
    <property type="match status" value="1"/>
</dbReference>
<feature type="domain" description="PAS" evidence="16">
    <location>
        <begin position="20"/>
        <end position="84"/>
    </location>
</feature>
<dbReference type="PANTHER" id="PTHR41523:SF8">
    <property type="entry name" value="ETHYLENE RESPONSE SENSOR PROTEIN"/>
    <property type="match status" value="1"/>
</dbReference>
<dbReference type="PROSITE" id="PS50113">
    <property type="entry name" value="PAC"/>
    <property type="match status" value="3"/>
</dbReference>
<dbReference type="Pfam" id="PF08447">
    <property type="entry name" value="PAS_3"/>
    <property type="match status" value="2"/>
</dbReference>
<dbReference type="Pfam" id="PF00989">
    <property type="entry name" value="PAS"/>
    <property type="match status" value="1"/>
</dbReference>
<evidence type="ECO:0000256" key="2">
    <source>
        <dbReference type="ARBA" id="ARBA00012438"/>
    </source>
</evidence>
<evidence type="ECO:0000256" key="10">
    <source>
        <dbReference type="ARBA" id="ARBA00022741"/>
    </source>
</evidence>
<keyword evidence="14" id="KW-0843">Virulence</keyword>
<proteinExistence type="predicted"/>
<evidence type="ECO:0000313" key="19">
    <source>
        <dbReference type="Proteomes" id="UP000274661"/>
    </source>
</evidence>
<dbReference type="GO" id="GO:0005524">
    <property type="term" value="F:ATP binding"/>
    <property type="evidence" value="ECO:0007669"/>
    <property type="project" value="UniProtKB-KW"/>
</dbReference>
<gene>
    <name evidence="18" type="ORF">HMF7854_05145</name>
</gene>
<evidence type="ECO:0000256" key="6">
    <source>
        <dbReference type="ARBA" id="ARBA00022630"/>
    </source>
</evidence>
<dbReference type="RefSeq" id="WP_126718106.1">
    <property type="nucleotide sequence ID" value="NZ_RWJF01000001.1"/>
</dbReference>
<keyword evidence="15" id="KW-0675">Receptor</keyword>
<dbReference type="FunFam" id="3.30.450.20:FF:000099">
    <property type="entry name" value="Sensory box sensor histidine kinase"/>
    <property type="match status" value="1"/>
</dbReference>
<protein>
    <recommendedName>
        <fullName evidence="2">histidine kinase</fullName>
        <ecNumber evidence="2">2.7.13.3</ecNumber>
    </recommendedName>
</protein>
<keyword evidence="11" id="KW-0418">Kinase</keyword>
<dbReference type="GO" id="GO:0006355">
    <property type="term" value="P:regulation of DNA-templated transcription"/>
    <property type="evidence" value="ECO:0007669"/>
    <property type="project" value="InterPro"/>
</dbReference>
<keyword evidence="5" id="KW-0716">Sensory transduction</keyword>
<dbReference type="InterPro" id="IPR000014">
    <property type="entry name" value="PAS"/>
</dbReference>
<dbReference type="InterPro" id="IPR001610">
    <property type="entry name" value="PAC"/>
</dbReference>
<name>A0A429V8N2_9SPHN</name>
<dbReference type="SMART" id="SM00086">
    <property type="entry name" value="PAC"/>
    <property type="match status" value="3"/>
</dbReference>
<feature type="domain" description="PAC" evidence="17">
    <location>
        <begin position="363"/>
        <end position="417"/>
    </location>
</feature>
<comment type="caution">
    <text evidence="18">The sequence shown here is derived from an EMBL/GenBank/DDBJ whole genome shotgun (WGS) entry which is preliminary data.</text>
</comment>
<dbReference type="EC" id="2.7.13.3" evidence="2"/>
<dbReference type="GO" id="GO:0004673">
    <property type="term" value="F:protein histidine kinase activity"/>
    <property type="evidence" value="ECO:0007669"/>
    <property type="project" value="UniProtKB-EC"/>
</dbReference>
<reference evidence="18 19" key="1">
    <citation type="submission" date="2018-12" db="EMBL/GenBank/DDBJ databases">
        <title>Sphingomonas sp. HMF7854 Genome sequencing and assembly.</title>
        <authorList>
            <person name="Cha I."/>
            <person name="Kang H."/>
            <person name="Kim H."/>
            <person name="Kang J."/>
            <person name="Joh K."/>
        </authorList>
    </citation>
    <scope>NUCLEOTIDE SEQUENCE [LARGE SCALE GENOMIC DNA]</scope>
    <source>
        <strain evidence="18 19">HMF7854</strain>
    </source>
</reference>
<organism evidence="18 19">
    <name type="scientific">Sphingomonas ginkgonis</name>
    <dbReference type="NCBI Taxonomy" id="2315330"/>
    <lineage>
        <taxon>Bacteria</taxon>
        <taxon>Pseudomonadati</taxon>
        <taxon>Pseudomonadota</taxon>
        <taxon>Alphaproteobacteria</taxon>
        <taxon>Sphingomonadales</taxon>
        <taxon>Sphingomonadaceae</taxon>
        <taxon>Sphingomonas</taxon>
    </lineage>
</organism>
<dbReference type="EMBL" id="RWJF01000001">
    <property type="protein sequence ID" value="RST30275.1"/>
    <property type="molecule type" value="Genomic_DNA"/>
</dbReference>
<evidence type="ECO:0000256" key="9">
    <source>
        <dbReference type="ARBA" id="ARBA00022737"/>
    </source>
</evidence>
<keyword evidence="19" id="KW-1185">Reference proteome</keyword>
<keyword evidence="13" id="KW-0157">Chromophore</keyword>
<dbReference type="InterPro" id="IPR013656">
    <property type="entry name" value="PAS_4"/>
</dbReference>
<keyword evidence="9" id="KW-0677">Repeat</keyword>
<evidence type="ECO:0000256" key="4">
    <source>
        <dbReference type="ARBA" id="ARBA00022553"/>
    </source>
</evidence>
<evidence type="ECO:0000256" key="15">
    <source>
        <dbReference type="ARBA" id="ARBA00023170"/>
    </source>
</evidence>
<accession>A0A429V8N2</accession>
<keyword evidence="4" id="KW-0597">Phosphoprotein</keyword>
<evidence type="ECO:0000256" key="1">
    <source>
        <dbReference type="ARBA" id="ARBA00000085"/>
    </source>
</evidence>
<evidence type="ECO:0000259" key="17">
    <source>
        <dbReference type="PROSITE" id="PS50113"/>
    </source>
</evidence>
<keyword evidence="8" id="KW-0808">Transferase</keyword>
<dbReference type="Pfam" id="PF07536">
    <property type="entry name" value="HWE_HK"/>
    <property type="match status" value="1"/>
</dbReference>
<comment type="catalytic activity">
    <reaction evidence="1">
        <text>ATP + protein L-histidine = ADP + protein N-phospho-L-histidine.</text>
        <dbReference type="EC" id="2.7.13.3"/>
    </reaction>
</comment>
<feature type="domain" description="PAS" evidence="16">
    <location>
        <begin position="166"/>
        <end position="236"/>
    </location>
</feature>
<dbReference type="Pfam" id="PF08448">
    <property type="entry name" value="PAS_4"/>
    <property type="match status" value="1"/>
</dbReference>
<dbReference type="AlphaFoldDB" id="A0A429V8N2"/>
<feature type="domain" description="PAC" evidence="17">
    <location>
        <begin position="239"/>
        <end position="291"/>
    </location>
</feature>
<dbReference type="CDD" id="cd00130">
    <property type="entry name" value="PAS"/>
    <property type="match status" value="3"/>
</dbReference>
<evidence type="ECO:0000256" key="11">
    <source>
        <dbReference type="ARBA" id="ARBA00022777"/>
    </source>
</evidence>
<dbReference type="InterPro" id="IPR013767">
    <property type="entry name" value="PAS_fold"/>
</dbReference>
<keyword evidence="12" id="KW-0067">ATP-binding</keyword>
<keyword evidence="7" id="KW-0288">FMN</keyword>
<evidence type="ECO:0000256" key="8">
    <source>
        <dbReference type="ARBA" id="ARBA00022679"/>
    </source>
</evidence>
<feature type="domain" description="PAC" evidence="17">
    <location>
        <begin position="88"/>
        <end position="138"/>
    </location>
</feature>
<dbReference type="InterPro" id="IPR000700">
    <property type="entry name" value="PAS-assoc_C"/>
</dbReference>
<dbReference type="PROSITE" id="PS50112">
    <property type="entry name" value="PAS"/>
    <property type="match status" value="2"/>
</dbReference>
<keyword evidence="6" id="KW-0285">Flavoprotein</keyword>
<evidence type="ECO:0000313" key="18">
    <source>
        <dbReference type="EMBL" id="RST30275.1"/>
    </source>
</evidence>
<dbReference type="SMART" id="SM00911">
    <property type="entry name" value="HWE_HK"/>
    <property type="match status" value="1"/>
</dbReference>
<evidence type="ECO:0000259" key="16">
    <source>
        <dbReference type="PROSITE" id="PS50112"/>
    </source>
</evidence>
<keyword evidence="3" id="KW-0600">Photoreceptor protein</keyword>
<evidence type="ECO:0000256" key="12">
    <source>
        <dbReference type="ARBA" id="ARBA00022840"/>
    </source>
</evidence>
<dbReference type="Gene3D" id="3.30.450.20">
    <property type="entry name" value="PAS domain"/>
    <property type="match status" value="4"/>
</dbReference>
<dbReference type="NCBIfam" id="TIGR00229">
    <property type="entry name" value="sensory_box"/>
    <property type="match status" value="3"/>
</dbReference>
<evidence type="ECO:0000256" key="7">
    <source>
        <dbReference type="ARBA" id="ARBA00022643"/>
    </source>
</evidence>
<dbReference type="SUPFAM" id="SSF55785">
    <property type="entry name" value="PYP-like sensor domain (PAS domain)"/>
    <property type="match status" value="4"/>
</dbReference>
<evidence type="ECO:0000256" key="14">
    <source>
        <dbReference type="ARBA" id="ARBA00023026"/>
    </source>
</evidence>
<sequence length="742" mass="82986">MYLAGDPELGSGATTTGDFLFEHAPVAMAEADVRSRRLVRVNAAFQRLLGYDEGELQAKVIVDFVHPDDRSTTEAQLSDLMAGRSTGFEAEKTYVRKDGSPVPVCVRAALIKGHQGVRAVAVVNDLSEQRRAEHELSAREQELAETARRFDRLNDVQRRTREEAERSAEVAAAAQTLARTSIYVYDPESDTISENSHLAEVTGYGTMHRLGDWLSIVHPDDCGGVRDAVTAALDHEARFEKRYRIRHADGRVVWINDVATILRDDRGSACRWVGAITDVSEHQQAEEQLQSRNADFETLADHMPALCWMAYGDGAIYWYNRRWYEYTGTDFAAMQGWGWRQVHHPDTLGEVERRWTESLRTGREFEMTFPLLGWDGIYRPFLTRIVPVRNQAGEIVRWFGTNTDVDALKRTEDELRLRTAELETLLTSAPISLAYFDRSHRFIRVNRELAEINGRPVAAHLGRTLHELAPHNAATLGSAIDKVFDTGMPMREFEIANDPASQAGAQRHWMVGLFPVKTGHQVTAAGLWMIEISDRKAAEDREKLLAREVDHRAKNLLAVIQSIVQLSRDVEPDSFRQSVIGRIQALSRAHSLLADARWDGVELSQLATEELAPYVSIGDKRLHVGGPPILLRPAAAQGLGLVLHELATNAAKYGALKQATGSLDIHWNVSGSDGAEQIDIQWAEHGARDVVRPQKQGFGSTMIRATVERQLRGHLSYDWRSDGAVVTMSVPAEHLRTERVDG</sequence>
<dbReference type="InterPro" id="IPR011102">
    <property type="entry name" value="Sig_transdc_His_kinase_HWE"/>
</dbReference>
<dbReference type="Proteomes" id="UP000274661">
    <property type="component" value="Unassembled WGS sequence"/>
</dbReference>
<dbReference type="OrthoDB" id="9760752at2"/>
<dbReference type="InterPro" id="IPR036890">
    <property type="entry name" value="HATPase_C_sf"/>
</dbReference>
<dbReference type="Gene3D" id="3.30.565.10">
    <property type="entry name" value="Histidine kinase-like ATPase, C-terminal domain"/>
    <property type="match status" value="1"/>
</dbReference>
<dbReference type="SMART" id="SM00091">
    <property type="entry name" value="PAS"/>
    <property type="match status" value="3"/>
</dbReference>
<evidence type="ECO:0000256" key="13">
    <source>
        <dbReference type="ARBA" id="ARBA00022991"/>
    </source>
</evidence>
<keyword evidence="10" id="KW-0547">Nucleotide-binding</keyword>
<dbReference type="InterPro" id="IPR035965">
    <property type="entry name" value="PAS-like_dom_sf"/>
</dbReference>